<dbReference type="EMBL" id="CP054257">
    <property type="protein sequence ID" value="QTQ10753.1"/>
    <property type="molecule type" value="Genomic_DNA"/>
</dbReference>
<dbReference type="PROSITE" id="PS50206">
    <property type="entry name" value="RHODANESE_3"/>
    <property type="match status" value="1"/>
</dbReference>
<organism evidence="2 3">
    <name type="scientific">Treponema parvum</name>
    <dbReference type="NCBI Taxonomy" id="138851"/>
    <lineage>
        <taxon>Bacteria</taxon>
        <taxon>Pseudomonadati</taxon>
        <taxon>Spirochaetota</taxon>
        <taxon>Spirochaetia</taxon>
        <taxon>Spirochaetales</taxon>
        <taxon>Treponemataceae</taxon>
        <taxon>Treponema</taxon>
    </lineage>
</organism>
<evidence type="ECO:0000313" key="2">
    <source>
        <dbReference type="EMBL" id="QTQ10753.1"/>
    </source>
</evidence>
<dbReference type="InterPro" id="IPR001763">
    <property type="entry name" value="Rhodanese-like_dom"/>
</dbReference>
<dbReference type="InterPro" id="IPR052200">
    <property type="entry name" value="Protoporphyrinogen_IX_DH"/>
</dbReference>
<dbReference type="GO" id="GO:0010181">
    <property type="term" value="F:FMN binding"/>
    <property type="evidence" value="ECO:0007669"/>
    <property type="project" value="TreeGrafter"/>
</dbReference>
<gene>
    <name evidence="2" type="ORF">HRI96_00175</name>
</gene>
<dbReference type="InterPro" id="IPR029039">
    <property type="entry name" value="Flavoprotein-like_sf"/>
</dbReference>
<dbReference type="AlphaFoldDB" id="A0A975IBE5"/>
<dbReference type="GO" id="GO:0006783">
    <property type="term" value="P:heme biosynthetic process"/>
    <property type="evidence" value="ECO:0007669"/>
    <property type="project" value="TreeGrafter"/>
</dbReference>
<accession>A0A975IBE5</accession>
<sequence length="153" mass="17428">MNKIAIIYASIHHKNTEKLVTEISKEIEIDIFNINKVKEVDFSKYETIGFASGIYMGKFHQSIYKFLEKHEADIPKKTFVLCTSGIGKGRYAKKFYSYLQDRGFEVLGAFECKGFDTYGLFKFFGGLAKGHPNTKDIENVVTFMKSIGAKILL</sequence>
<evidence type="ECO:0000259" key="1">
    <source>
        <dbReference type="PROSITE" id="PS50206"/>
    </source>
</evidence>
<dbReference type="PANTHER" id="PTHR38030">
    <property type="entry name" value="PROTOPORPHYRINOGEN IX DEHYDROGENASE [MENAQUINONE]"/>
    <property type="match status" value="1"/>
</dbReference>
<dbReference type="Proteomes" id="UP000671995">
    <property type="component" value="Chromosome"/>
</dbReference>
<dbReference type="SUPFAM" id="SSF52218">
    <property type="entry name" value="Flavoproteins"/>
    <property type="match status" value="1"/>
</dbReference>
<proteinExistence type="predicted"/>
<evidence type="ECO:0000313" key="3">
    <source>
        <dbReference type="Proteomes" id="UP000671995"/>
    </source>
</evidence>
<feature type="domain" description="Rhodanese" evidence="1">
    <location>
        <begin position="65"/>
        <end position="136"/>
    </location>
</feature>
<dbReference type="PANTHER" id="PTHR38030:SF2">
    <property type="entry name" value="PROTOPORPHYRINOGEN IX DEHYDROGENASE [QUINONE]"/>
    <property type="match status" value="1"/>
</dbReference>
<dbReference type="GO" id="GO:0070819">
    <property type="term" value="F:menaquinone-dependent protoporphyrinogen oxidase activity"/>
    <property type="evidence" value="ECO:0007669"/>
    <property type="project" value="TreeGrafter"/>
</dbReference>
<protein>
    <submittedName>
        <fullName evidence="2">Flavodoxin</fullName>
    </submittedName>
</protein>
<dbReference type="RefSeq" id="WP_210117549.1">
    <property type="nucleotide sequence ID" value="NZ_CP054257.1"/>
</dbReference>
<dbReference type="InterPro" id="IPR026816">
    <property type="entry name" value="Flavodoxin_dom"/>
</dbReference>
<dbReference type="Pfam" id="PF12724">
    <property type="entry name" value="Flavodoxin_5"/>
    <property type="match status" value="1"/>
</dbReference>
<dbReference type="Gene3D" id="3.40.50.360">
    <property type="match status" value="1"/>
</dbReference>
<reference evidence="2" key="1">
    <citation type="submission" date="2020-05" db="EMBL/GenBank/DDBJ databases">
        <authorList>
            <person name="Zeng H."/>
            <person name="Chan Y.K."/>
            <person name="Watt R.M."/>
        </authorList>
    </citation>
    <scope>NUCLEOTIDE SEQUENCE</scope>
    <source>
        <strain evidence="2">ATCC 700773</strain>
    </source>
</reference>
<name>A0A975IBE5_9SPIR</name>
<reference evidence="2" key="2">
    <citation type="journal article" date="2021" name="Microbiol. Resour. Announc.">
        <title>Complete Genome Sequences of Three Human Oral Treponema parvum Isolates.</title>
        <authorList>
            <person name="Zeng H."/>
            <person name="Watt R.M."/>
        </authorList>
    </citation>
    <scope>NUCLEOTIDE SEQUENCE</scope>
    <source>
        <strain evidence="2">ATCC 700773</strain>
    </source>
</reference>